<organism evidence="2 3">
    <name type="scientific">Comamonas sediminis</name>
    <dbReference type="NCBI Taxonomy" id="1783360"/>
    <lineage>
        <taxon>Bacteria</taxon>
        <taxon>Pseudomonadati</taxon>
        <taxon>Pseudomonadota</taxon>
        <taxon>Betaproteobacteria</taxon>
        <taxon>Burkholderiales</taxon>
        <taxon>Comamonadaceae</taxon>
        <taxon>Comamonas</taxon>
    </lineage>
</organism>
<dbReference type="InterPro" id="IPR013766">
    <property type="entry name" value="Thioredoxin_domain"/>
</dbReference>
<comment type="caution">
    <text evidence="2">The sequence shown here is derived from an EMBL/GenBank/DDBJ whole genome shotgun (WGS) entry which is preliminary data.</text>
</comment>
<dbReference type="RefSeq" id="WP_239811709.1">
    <property type="nucleotide sequence ID" value="NZ_CP191350.1"/>
</dbReference>
<proteinExistence type="predicted"/>
<evidence type="ECO:0000313" key="2">
    <source>
        <dbReference type="EMBL" id="MEY2250845.1"/>
    </source>
</evidence>
<dbReference type="Gene3D" id="3.40.30.10">
    <property type="entry name" value="Glutaredoxin"/>
    <property type="match status" value="1"/>
</dbReference>
<feature type="domain" description="Thioredoxin" evidence="1">
    <location>
        <begin position="1"/>
        <end position="119"/>
    </location>
</feature>
<protein>
    <submittedName>
        <fullName evidence="2">Thioredoxin family protein</fullName>
    </submittedName>
</protein>
<gene>
    <name evidence="2" type="ORF">AB7A72_07515</name>
</gene>
<dbReference type="PROSITE" id="PS51352">
    <property type="entry name" value="THIOREDOXIN_2"/>
    <property type="match status" value="1"/>
</dbReference>
<dbReference type="CDD" id="cd02947">
    <property type="entry name" value="TRX_family"/>
    <property type="match status" value="1"/>
</dbReference>
<evidence type="ECO:0000259" key="1">
    <source>
        <dbReference type="PROSITE" id="PS51352"/>
    </source>
</evidence>
<dbReference type="SUPFAM" id="SSF52833">
    <property type="entry name" value="Thioredoxin-like"/>
    <property type="match status" value="1"/>
</dbReference>
<evidence type="ECO:0000313" key="3">
    <source>
        <dbReference type="Proteomes" id="UP001562178"/>
    </source>
</evidence>
<dbReference type="InterPro" id="IPR036249">
    <property type="entry name" value="Thioredoxin-like_sf"/>
</dbReference>
<accession>A0ABV4B1X8</accession>
<sequence length="124" mass="13413">MTDAANARWLVVCLCAQWCGTCSQYQPVFDALAKAWPGMDFVWLDVEDEEEALGELDITTFPTVLLGRGSDALFLGPVLPQAGVLQRMLERFSQGDAPALPGGDEAHALLHRTLAIVQARSAQA</sequence>
<keyword evidence="3" id="KW-1185">Reference proteome</keyword>
<name>A0ABV4B1X8_9BURK</name>
<dbReference type="EMBL" id="JBGBDC010000002">
    <property type="protein sequence ID" value="MEY2250845.1"/>
    <property type="molecule type" value="Genomic_DNA"/>
</dbReference>
<dbReference type="Pfam" id="PF00085">
    <property type="entry name" value="Thioredoxin"/>
    <property type="match status" value="1"/>
</dbReference>
<reference evidence="2 3" key="1">
    <citation type="journal article" date="2016" name="Int. J. Syst. Evol. Microbiol.">
        <title>Description of Comamonas sediminis sp. nov., isolated from lagoon sediments.</title>
        <authorList>
            <person name="Subhash Y."/>
            <person name="Bang J.J."/>
            <person name="You T.H."/>
            <person name="Lee S.S."/>
        </authorList>
    </citation>
    <scope>NUCLEOTIDE SEQUENCE [LARGE SCALE GENOMIC DNA]</scope>
    <source>
        <strain evidence="2 3">JCM 31169</strain>
    </source>
</reference>
<dbReference type="Proteomes" id="UP001562178">
    <property type="component" value="Unassembled WGS sequence"/>
</dbReference>